<evidence type="ECO:0000256" key="9">
    <source>
        <dbReference type="HAMAP-Rule" id="MF_00161"/>
    </source>
</evidence>
<dbReference type="HAMAP" id="MF_00161">
    <property type="entry name" value="LspA"/>
    <property type="match status" value="1"/>
</dbReference>
<feature type="active site" evidence="9">
    <location>
        <position position="134"/>
    </location>
</feature>
<dbReference type="RefSeq" id="WP_204447205.1">
    <property type="nucleotide sequence ID" value="NZ_JACJKY010000015.1"/>
</dbReference>
<feature type="transmembrane region" description="Helical" evidence="9">
    <location>
        <begin position="90"/>
        <end position="108"/>
    </location>
</feature>
<comment type="caution">
    <text evidence="9">Lacks conserved residue(s) required for the propagation of feature annotation.</text>
</comment>
<comment type="catalytic activity">
    <reaction evidence="9">
        <text>Release of signal peptides from bacterial membrane prolipoproteins. Hydrolyzes -Xaa-Yaa-Zaa-|-(S,diacylglyceryl)Cys-, in which Xaa is hydrophobic (preferably Leu), and Yaa (Ala or Ser) and Zaa (Gly or Ala) have small, neutral side chains.</text>
        <dbReference type="EC" id="3.4.23.36"/>
    </reaction>
</comment>
<comment type="subcellular location">
    <subcellularLocation>
        <location evidence="9">Cell membrane</location>
        <topology evidence="9">Multi-pass membrane protein</topology>
    </subcellularLocation>
</comment>
<dbReference type="InterPro" id="IPR001872">
    <property type="entry name" value="Peptidase_A8"/>
</dbReference>
<reference evidence="11" key="2">
    <citation type="journal article" date="2021" name="Sci. Rep.">
        <title>The distribution of antibiotic resistance genes in chicken gut microbiota commensals.</title>
        <authorList>
            <person name="Juricova H."/>
            <person name="Matiasovicova J."/>
            <person name="Kubasova T."/>
            <person name="Cejkova D."/>
            <person name="Rychlik I."/>
        </authorList>
    </citation>
    <scope>NUCLEOTIDE SEQUENCE</scope>
    <source>
        <strain evidence="11">An559</strain>
    </source>
</reference>
<evidence type="ECO:0000313" key="11">
    <source>
        <dbReference type="EMBL" id="MBM6921352.1"/>
    </source>
</evidence>
<keyword evidence="2 9" id="KW-1003">Cell membrane</keyword>
<feature type="transmembrane region" description="Helical" evidence="9">
    <location>
        <begin position="128"/>
        <end position="150"/>
    </location>
</feature>
<dbReference type="PRINTS" id="PR00781">
    <property type="entry name" value="LIPOSIGPTASE"/>
</dbReference>
<reference evidence="11" key="1">
    <citation type="submission" date="2020-08" db="EMBL/GenBank/DDBJ databases">
        <authorList>
            <person name="Cejkova D."/>
            <person name="Kubasova T."/>
            <person name="Jahodarova E."/>
            <person name="Rychlik I."/>
        </authorList>
    </citation>
    <scope>NUCLEOTIDE SEQUENCE</scope>
    <source>
        <strain evidence="11">An559</strain>
    </source>
</reference>
<dbReference type="GO" id="GO:0004190">
    <property type="term" value="F:aspartic-type endopeptidase activity"/>
    <property type="evidence" value="ECO:0007669"/>
    <property type="project" value="UniProtKB-UniRule"/>
</dbReference>
<keyword evidence="4 9" id="KW-0812">Transmembrane</keyword>
<evidence type="ECO:0000256" key="1">
    <source>
        <dbReference type="ARBA" id="ARBA00006139"/>
    </source>
</evidence>
<dbReference type="EC" id="3.4.23.36" evidence="9"/>
<dbReference type="AlphaFoldDB" id="A0A938X8F1"/>
<comment type="function">
    <text evidence="9">This protein specifically catalyzes the removal of signal peptides from prolipoproteins.</text>
</comment>
<dbReference type="Proteomes" id="UP000774750">
    <property type="component" value="Unassembled WGS sequence"/>
</dbReference>
<keyword evidence="8 9" id="KW-0472">Membrane</keyword>
<feature type="active site" evidence="9">
    <location>
        <position position="118"/>
    </location>
</feature>
<dbReference type="GO" id="GO:0005886">
    <property type="term" value="C:plasma membrane"/>
    <property type="evidence" value="ECO:0007669"/>
    <property type="project" value="UniProtKB-SubCell"/>
</dbReference>
<dbReference type="Pfam" id="PF01252">
    <property type="entry name" value="Peptidase_A8"/>
    <property type="match status" value="1"/>
</dbReference>
<keyword evidence="6 9" id="KW-0378">Hydrolase</keyword>
<keyword evidence="12" id="KW-1185">Reference proteome</keyword>
<evidence type="ECO:0000256" key="6">
    <source>
        <dbReference type="ARBA" id="ARBA00022801"/>
    </source>
</evidence>
<evidence type="ECO:0000256" key="7">
    <source>
        <dbReference type="ARBA" id="ARBA00022989"/>
    </source>
</evidence>
<keyword evidence="3 9" id="KW-0645">Protease</keyword>
<keyword evidence="7 9" id="KW-1133">Transmembrane helix</keyword>
<protein>
    <recommendedName>
        <fullName evidence="9">Lipoprotein signal peptidase</fullName>
        <ecNumber evidence="9">3.4.23.36</ecNumber>
    </recommendedName>
    <alternativeName>
        <fullName evidence="9">Prolipoprotein signal peptidase</fullName>
    </alternativeName>
    <alternativeName>
        <fullName evidence="9">Signal peptidase II</fullName>
        <shortName evidence="9">SPase II</shortName>
    </alternativeName>
</protein>
<keyword evidence="5 9" id="KW-0064">Aspartyl protease</keyword>
<name>A0A938X8F1_9FIRM</name>
<comment type="caution">
    <text evidence="11">The sequence shown here is derived from an EMBL/GenBank/DDBJ whole genome shotgun (WGS) entry which is preliminary data.</text>
</comment>
<dbReference type="PANTHER" id="PTHR33695:SF1">
    <property type="entry name" value="LIPOPROTEIN SIGNAL PEPTIDASE"/>
    <property type="match status" value="1"/>
</dbReference>
<gene>
    <name evidence="9 11" type="primary">lspA</name>
    <name evidence="11" type="ORF">H6A12_09310</name>
</gene>
<evidence type="ECO:0000256" key="10">
    <source>
        <dbReference type="RuleBase" id="RU004181"/>
    </source>
</evidence>
<comment type="pathway">
    <text evidence="9">Protein modification; lipoprotein biosynthesis (signal peptide cleavage).</text>
</comment>
<evidence type="ECO:0000256" key="2">
    <source>
        <dbReference type="ARBA" id="ARBA00022475"/>
    </source>
</evidence>
<evidence type="ECO:0000256" key="5">
    <source>
        <dbReference type="ARBA" id="ARBA00022750"/>
    </source>
</evidence>
<evidence type="ECO:0000256" key="8">
    <source>
        <dbReference type="ARBA" id="ARBA00023136"/>
    </source>
</evidence>
<proteinExistence type="inferred from homology"/>
<comment type="similarity">
    <text evidence="1 9 10">Belongs to the peptidase A8 family.</text>
</comment>
<evidence type="ECO:0000256" key="4">
    <source>
        <dbReference type="ARBA" id="ARBA00022692"/>
    </source>
</evidence>
<dbReference type="NCBIfam" id="TIGR00077">
    <property type="entry name" value="lspA"/>
    <property type="match status" value="1"/>
</dbReference>
<dbReference type="GO" id="GO:0006508">
    <property type="term" value="P:proteolysis"/>
    <property type="evidence" value="ECO:0007669"/>
    <property type="project" value="UniProtKB-KW"/>
</dbReference>
<dbReference type="PANTHER" id="PTHR33695">
    <property type="entry name" value="LIPOPROTEIN SIGNAL PEPTIDASE"/>
    <property type="match status" value="1"/>
</dbReference>
<evidence type="ECO:0000256" key="3">
    <source>
        <dbReference type="ARBA" id="ARBA00022670"/>
    </source>
</evidence>
<organism evidence="11 12">
    <name type="scientific">Merdimmobilis hominis</name>
    <dbReference type="NCBI Taxonomy" id="2897707"/>
    <lineage>
        <taxon>Bacteria</taxon>
        <taxon>Bacillati</taxon>
        <taxon>Bacillota</taxon>
        <taxon>Clostridia</taxon>
        <taxon>Eubacteriales</taxon>
        <taxon>Oscillospiraceae</taxon>
        <taxon>Merdimmobilis</taxon>
    </lineage>
</organism>
<feature type="transmembrane region" description="Helical" evidence="9">
    <location>
        <begin position="65"/>
        <end position="83"/>
    </location>
</feature>
<evidence type="ECO:0000313" key="12">
    <source>
        <dbReference type="Proteomes" id="UP000774750"/>
    </source>
</evidence>
<accession>A0A938X8F1</accession>
<sequence length="171" mass="19378">MKAIKRNILIFASALALIGLDQLFKWLAIRFLSDVQTFPLIDGVFHLTYVENRGASFGIFQGNRLFLIVFTSVLLLALIVAVIKNWLKHPILWWAAALFLGGGIGNLIDRVFRHFVVDYLDFCLIHFAVFNFADCCVVIATALVMIYIIFFMEKKEKQPTESAVSEESGDE</sequence>
<dbReference type="EMBL" id="JACJKY010000015">
    <property type="protein sequence ID" value="MBM6921352.1"/>
    <property type="molecule type" value="Genomic_DNA"/>
</dbReference>